<dbReference type="PROSITE" id="PS51257">
    <property type="entry name" value="PROKAR_LIPOPROTEIN"/>
    <property type="match status" value="1"/>
</dbReference>
<evidence type="ECO:0000256" key="2">
    <source>
        <dbReference type="SAM" id="SignalP"/>
    </source>
</evidence>
<proteinExistence type="inferred from homology"/>
<organism evidence="3 4">
    <name type="scientific">Allopusillimonas soli</name>
    <dbReference type="NCBI Taxonomy" id="659016"/>
    <lineage>
        <taxon>Bacteria</taxon>
        <taxon>Pseudomonadati</taxon>
        <taxon>Pseudomonadota</taxon>
        <taxon>Betaproteobacteria</taxon>
        <taxon>Burkholderiales</taxon>
        <taxon>Alcaligenaceae</taxon>
        <taxon>Allopusillimonas</taxon>
    </lineage>
</organism>
<accession>A0A853FDH1</accession>
<protein>
    <submittedName>
        <fullName evidence="3">Tripartite tricarboxylate transporter substrate binding protein</fullName>
    </submittedName>
</protein>
<dbReference type="OrthoDB" id="8678477at2"/>
<feature type="signal peptide" evidence="2">
    <location>
        <begin position="1"/>
        <end position="34"/>
    </location>
</feature>
<dbReference type="CDD" id="cd07012">
    <property type="entry name" value="PBP2_Bug_TTT"/>
    <property type="match status" value="1"/>
</dbReference>
<sequence>MRCRAGIVGAAGRLAAAAALASACLGATAATANAADDYPSKPVRVVVAFSAGGTTDILARLVADHMSKEFGQSFVVENKPGAGGNIGTGYVVNAKPDGYTLIVDSVGPIAINPTLHDLPYDPLTDLVAIAQVADVPNVLVVAPEHLKVKDIHELVKNIKANPGKYNFSSTGVGTSSHLSGYMMGKMQDLKITHIPYKGAEALNDLLAGRVQFMFATIPSVHSLIEAGRLKPLAVSSPHRSRSLPDVPTMDEAGFKGFRAGSWFGLFAPKGTPEAVVKKLHDSVNRIIQIPEVSKQMVQQGADPVPGSSEQFKHFIQEEHDRWKAVLIESGAVKSQQ</sequence>
<evidence type="ECO:0000313" key="3">
    <source>
        <dbReference type="EMBL" id="NYT37692.1"/>
    </source>
</evidence>
<dbReference type="InterPro" id="IPR042100">
    <property type="entry name" value="Bug_dom1"/>
</dbReference>
<evidence type="ECO:0000256" key="1">
    <source>
        <dbReference type="ARBA" id="ARBA00006987"/>
    </source>
</evidence>
<dbReference type="Gene3D" id="3.40.190.150">
    <property type="entry name" value="Bordetella uptake gene, domain 1"/>
    <property type="match status" value="1"/>
</dbReference>
<gene>
    <name evidence="3" type="ORF">H0A68_12470</name>
</gene>
<name>A0A853FDH1_9BURK</name>
<dbReference type="Gene3D" id="3.40.190.10">
    <property type="entry name" value="Periplasmic binding protein-like II"/>
    <property type="match status" value="1"/>
</dbReference>
<dbReference type="EMBL" id="JACCEW010000003">
    <property type="protein sequence ID" value="NYT37692.1"/>
    <property type="molecule type" value="Genomic_DNA"/>
</dbReference>
<keyword evidence="2" id="KW-0732">Signal</keyword>
<dbReference type="PANTHER" id="PTHR42928">
    <property type="entry name" value="TRICARBOXYLATE-BINDING PROTEIN"/>
    <property type="match status" value="1"/>
</dbReference>
<keyword evidence="4" id="KW-1185">Reference proteome</keyword>
<comment type="similarity">
    <text evidence="1">Belongs to the UPF0065 (bug) family.</text>
</comment>
<dbReference type="PIRSF" id="PIRSF017082">
    <property type="entry name" value="YflP"/>
    <property type="match status" value="1"/>
</dbReference>
<reference evidence="3 4" key="1">
    <citation type="submission" date="2020-07" db="EMBL/GenBank/DDBJ databases">
        <title>Taxonomic revisions and descriptions of new bacterial species based on genomic comparisons in the high-G+C-content subgroup of the family Alcaligenaceae.</title>
        <authorList>
            <person name="Szabo A."/>
            <person name="Felfoldi T."/>
        </authorList>
    </citation>
    <scope>NUCLEOTIDE SEQUENCE [LARGE SCALE GENOMIC DNA]</scope>
    <source>
        <strain evidence="3 4">DSM 25264</strain>
    </source>
</reference>
<dbReference type="Proteomes" id="UP000580517">
    <property type="component" value="Unassembled WGS sequence"/>
</dbReference>
<comment type="caution">
    <text evidence="3">The sequence shown here is derived from an EMBL/GenBank/DDBJ whole genome shotgun (WGS) entry which is preliminary data.</text>
</comment>
<evidence type="ECO:0000313" key="4">
    <source>
        <dbReference type="Proteomes" id="UP000580517"/>
    </source>
</evidence>
<dbReference type="Pfam" id="PF03401">
    <property type="entry name" value="TctC"/>
    <property type="match status" value="1"/>
</dbReference>
<dbReference type="SUPFAM" id="SSF53850">
    <property type="entry name" value="Periplasmic binding protein-like II"/>
    <property type="match status" value="1"/>
</dbReference>
<dbReference type="InterPro" id="IPR005064">
    <property type="entry name" value="BUG"/>
</dbReference>
<dbReference type="PANTHER" id="PTHR42928:SF5">
    <property type="entry name" value="BLR1237 PROTEIN"/>
    <property type="match status" value="1"/>
</dbReference>
<feature type="chain" id="PRO_5033055604" evidence="2">
    <location>
        <begin position="35"/>
        <end position="336"/>
    </location>
</feature>
<dbReference type="AlphaFoldDB" id="A0A853FDH1"/>